<protein>
    <recommendedName>
        <fullName evidence="4">ATPase</fullName>
    </recommendedName>
</protein>
<evidence type="ECO:0008006" key="4">
    <source>
        <dbReference type="Google" id="ProtNLM"/>
    </source>
</evidence>
<dbReference type="RefSeq" id="WP_146945633.1">
    <property type="nucleotide sequence ID" value="NZ_VOQF01000001.1"/>
</dbReference>
<keyword evidence="3" id="KW-1185">Reference proteome</keyword>
<proteinExistence type="predicted"/>
<gene>
    <name evidence="2" type="ORF">FS935_00795</name>
</gene>
<comment type="caution">
    <text evidence="2">The sequence shown here is derived from an EMBL/GenBank/DDBJ whole genome shotgun (WGS) entry which is preliminary data.</text>
</comment>
<dbReference type="Proteomes" id="UP000321363">
    <property type="component" value="Unassembled WGS sequence"/>
</dbReference>
<feature type="transmembrane region" description="Helical" evidence="1">
    <location>
        <begin position="37"/>
        <end position="55"/>
    </location>
</feature>
<feature type="transmembrane region" description="Helical" evidence="1">
    <location>
        <begin position="5"/>
        <end position="25"/>
    </location>
</feature>
<name>A0A5C6W4Q0_9BACI</name>
<accession>A0A5C6W4Q0</accession>
<organism evidence="2 3">
    <name type="scientific">Metabacillus litoralis</name>
    <dbReference type="NCBI Taxonomy" id="152268"/>
    <lineage>
        <taxon>Bacteria</taxon>
        <taxon>Bacillati</taxon>
        <taxon>Bacillota</taxon>
        <taxon>Bacilli</taxon>
        <taxon>Bacillales</taxon>
        <taxon>Bacillaceae</taxon>
        <taxon>Metabacillus</taxon>
    </lineage>
</organism>
<dbReference type="EMBL" id="VOQF01000001">
    <property type="protein sequence ID" value="TXC92771.1"/>
    <property type="molecule type" value="Genomic_DNA"/>
</dbReference>
<dbReference type="AlphaFoldDB" id="A0A5C6W4Q0"/>
<evidence type="ECO:0000256" key="1">
    <source>
        <dbReference type="SAM" id="Phobius"/>
    </source>
</evidence>
<dbReference type="OrthoDB" id="2928168at2"/>
<sequence length="61" mass="7068">MKYFFIRASSGIVILLFLLFVAPNFNIDWVQEGNPKRIFAVPIALVGGWLSLYFYKVIKKN</sequence>
<keyword evidence="1" id="KW-0812">Transmembrane</keyword>
<evidence type="ECO:0000313" key="3">
    <source>
        <dbReference type="Proteomes" id="UP000321363"/>
    </source>
</evidence>
<keyword evidence="1" id="KW-1133">Transmembrane helix</keyword>
<keyword evidence="1" id="KW-0472">Membrane</keyword>
<evidence type="ECO:0000313" key="2">
    <source>
        <dbReference type="EMBL" id="TXC92771.1"/>
    </source>
</evidence>
<reference evidence="2 3" key="1">
    <citation type="journal article" date="2005" name="Int. J. Syst. Evol. Microbiol.">
        <title>Bacillus litoralis sp. nov., isolated from a tidal flat of the Yellow Sea in Korea.</title>
        <authorList>
            <person name="Yoon J.H."/>
            <person name="Oh T.K."/>
        </authorList>
    </citation>
    <scope>NUCLEOTIDE SEQUENCE [LARGE SCALE GENOMIC DNA]</scope>
    <source>
        <strain evidence="2 3">SW-211</strain>
    </source>
</reference>